<dbReference type="EMBL" id="JAUJFL010000013">
    <property type="protein sequence ID" value="KAK2595831.1"/>
    <property type="molecule type" value="Genomic_DNA"/>
</dbReference>
<evidence type="ECO:0000256" key="1">
    <source>
        <dbReference type="SAM" id="MobiDB-lite"/>
    </source>
</evidence>
<organism evidence="2 3">
    <name type="scientific">Phomopsis amygdali</name>
    <name type="common">Fusicoccum amygdali</name>
    <dbReference type="NCBI Taxonomy" id="1214568"/>
    <lineage>
        <taxon>Eukaryota</taxon>
        <taxon>Fungi</taxon>
        <taxon>Dikarya</taxon>
        <taxon>Ascomycota</taxon>
        <taxon>Pezizomycotina</taxon>
        <taxon>Sordariomycetes</taxon>
        <taxon>Sordariomycetidae</taxon>
        <taxon>Diaporthales</taxon>
        <taxon>Diaporthaceae</taxon>
        <taxon>Diaporthe</taxon>
    </lineage>
</organism>
<dbReference type="AlphaFoldDB" id="A0AAD9S0S0"/>
<gene>
    <name evidence="2" type="ORF">N8I77_013624</name>
</gene>
<evidence type="ECO:0000313" key="3">
    <source>
        <dbReference type="Proteomes" id="UP001265746"/>
    </source>
</evidence>
<protein>
    <submittedName>
        <fullName evidence="2">Uncharacterized protein</fullName>
    </submittedName>
</protein>
<sequence length="467" mass="50800">MFSTLKYNDSTTGLETLRVRNRIKEKRRGPLAQNACVHCRVKKVRAKTCSFITMTTLRLRRPAMGVAHGHVDVFLLGRYRNDANVEVPKQQTENQENNDHDHTVDMFSSDMPELDFNLFGGVEMADDSIDPLDTAYHVEERQAVTPAIFLPSQSDDSSDTTGNASNALPIPGATNDATMLEVDVSPPNNISIASSSTYVFESISTKRHLVPPVPPTNNGSCECSCITQVLLTYQDIIINLEGKAVNPSETGYSFQSAGPMIGQGQNRGNNAHNDQHAAPVDTVLQCLKSAVASCETLVNCQACSVRPECVMLSISICNIMLSSVEELAGTGNQCGAPLAAPAANVAFGGGDTTTSISRGSDQISTHATGSLNGVARSQQFRRGSDLSSYLRGTGTGLKIGKWRLDNEDEEQVIQSLLIARMTRLDGLTTKIQRAVQLNEWPAHDARIRSLRERLVTAIFMTRRRSLS</sequence>
<accession>A0AAD9S0S0</accession>
<reference evidence="2" key="1">
    <citation type="submission" date="2023-06" db="EMBL/GenBank/DDBJ databases">
        <authorList>
            <person name="Noh H."/>
        </authorList>
    </citation>
    <scope>NUCLEOTIDE SEQUENCE</scope>
    <source>
        <strain evidence="2">DUCC20226</strain>
    </source>
</reference>
<keyword evidence="3" id="KW-1185">Reference proteome</keyword>
<comment type="caution">
    <text evidence="2">The sequence shown here is derived from an EMBL/GenBank/DDBJ whole genome shotgun (WGS) entry which is preliminary data.</text>
</comment>
<evidence type="ECO:0000313" key="2">
    <source>
        <dbReference type="EMBL" id="KAK2595831.1"/>
    </source>
</evidence>
<proteinExistence type="predicted"/>
<dbReference type="Proteomes" id="UP001265746">
    <property type="component" value="Unassembled WGS sequence"/>
</dbReference>
<name>A0AAD9S0S0_PHOAM</name>
<feature type="region of interest" description="Disordered" evidence="1">
    <location>
        <begin position="148"/>
        <end position="173"/>
    </location>
</feature>
<feature type="compositionally biased region" description="Polar residues" evidence="1">
    <location>
        <begin position="151"/>
        <end position="166"/>
    </location>
</feature>